<sequence>MSTNTPDGSSPSPYDPSGSGQQPASPYEPGRAPQQPASPYEQPGQIPQPASPYQQSPYQQQPGATPYPAAPAYPAQYGGQPFPKNDLGVWALVLGIVSIVMCGFLAGIPAIIVGNKARQAVRNGEADNDGMALAGIVTGWIGTALSILVVVFYVIVIAIGVSGGFDSTGSDFSSY</sequence>
<evidence type="ECO:0000256" key="1">
    <source>
        <dbReference type="SAM" id="MobiDB-lite"/>
    </source>
</evidence>
<evidence type="ECO:0000313" key="4">
    <source>
        <dbReference type="EMBL" id="MBE1876734.1"/>
    </source>
</evidence>
<organism evidence="4 5">
    <name type="scientific">Myceligenerans pegani</name>
    <dbReference type="NCBI Taxonomy" id="2776917"/>
    <lineage>
        <taxon>Bacteria</taxon>
        <taxon>Bacillati</taxon>
        <taxon>Actinomycetota</taxon>
        <taxon>Actinomycetes</taxon>
        <taxon>Micrococcales</taxon>
        <taxon>Promicromonosporaceae</taxon>
        <taxon>Myceligenerans</taxon>
    </lineage>
</organism>
<gene>
    <name evidence="4" type="ORF">IHE71_13575</name>
</gene>
<keyword evidence="2" id="KW-0472">Membrane</keyword>
<name>A0ABR9MZB3_9MICO</name>
<keyword evidence="2" id="KW-0812">Transmembrane</keyword>
<keyword evidence="2" id="KW-1133">Transmembrane helix</keyword>
<proteinExistence type="predicted"/>
<comment type="caution">
    <text evidence="4">The sequence shown here is derived from an EMBL/GenBank/DDBJ whole genome shotgun (WGS) entry which is preliminary data.</text>
</comment>
<evidence type="ECO:0000256" key="2">
    <source>
        <dbReference type="SAM" id="Phobius"/>
    </source>
</evidence>
<feature type="region of interest" description="Disordered" evidence="1">
    <location>
        <begin position="1"/>
        <end position="65"/>
    </location>
</feature>
<keyword evidence="5" id="KW-1185">Reference proteome</keyword>
<feature type="transmembrane region" description="Helical" evidence="2">
    <location>
        <begin position="132"/>
        <end position="165"/>
    </location>
</feature>
<accession>A0ABR9MZB3</accession>
<feature type="compositionally biased region" description="Low complexity" evidence="1">
    <location>
        <begin position="1"/>
        <end position="23"/>
    </location>
</feature>
<protein>
    <submittedName>
        <fullName evidence="4">DUF4190 domain-containing protein</fullName>
    </submittedName>
</protein>
<reference evidence="4 5" key="1">
    <citation type="submission" date="2020-10" db="EMBL/GenBank/DDBJ databases">
        <title>Myceligenerans pegani sp. nov., an endophytic actinomycete isolated from Peganum harmala L. in Xinjiang, China.</title>
        <authorList>
            <person name="Xin L."/>
        </authorList>
    </citation>
    <scope>NUCLEOTIDE SEQUENCE [LARGE SCALE GENOMIC DNA]</scope>
    <source>
        <strain evidence="4 5">TRM65318</strain>
    </source>
</reference>
<evidence type="ECO:0000259" key="3">
    <source>
        <dbReference type="Pfam" id="PF13828"/>
    </source>
</evidence>
<dbReference type="Pfam" id="PF13828">
    <property type="entry name" value="DUF4190"/>
    <property type="match status" value="1"/>
</dbReference>
<feature type="domain" description="DUF4190" evidence="3">
    <location>
        <begin position="87"/>
        <end position="148"/>
    </location>
</feature>
<feature type="transmembrane region" description="Helical" evidence="2">
    <location>
        <begin position="87"/>
        <end position="112"/>
    </location>
</feature>
<feature type="compositionally biased region" description="Low complexity" evidence="1">
    <location>
        <begin position="45"/>
        <end position="65"/>
    </location>
</feature>
<dbReference type="InterPro" id="IPR025241">
    <property type="entry name" value="DUF4190"/>
</dbReference>
<evidence type="ECO:0000313" key="5">
    <source>
        <dbReference type="Proteomes" id="UP000625527"/>
    </source>
</evidence>
<dbReference type="EMBL" id="JADAQT010000089">
    <property type="protein sequence ID" value="MBE1876734.1"/>
    <property type="molecule type" value="Genomic_DNA"/>
</dbReference>
<dbReference type="Proteomes" id="UP000625527">
    <property type="component" value="Unassembled WGS sequence"/>
</dbReference>
<dbReference type="RefSeq" id="WP_192863302.1">
    <property type="nucleotide sequence ID" value="NZ_JADAQT010000089.1"/>
</dbReference>